<dbReference type="Pfam" id="PF00015">
    <property type="entry name" value="MCPsignal"/>
    <property type="match status" value="1"/>
</dbReference>
<evidence type="ECO:0000256" key="5">
    <source>
        <dbReference type="SAM" id="Coils"/>
    </source>
</evidence>
<dbReference type="RefSeq" id="WP_087038337.1">
    <property type="nucleotide sequence ID" value="NZ_CP021377.1"/>
</dbReference>
<evidence type="ECO:0000256" key="2">
    <source>
        <dbReference type="ARBA" id="ARBA00023224"/>
    </source>
</evidence>
<comment type="subcellular location">
    <subcellularLocation>
        <location evidence="1">Membrane</location>
    </subcellularLocation>
</comment>
<dbReference type="InterPro" id="IPR004089">
    <property type="entry name" value="MCPsignal_dom"/>
</dbReference>
<sequence>MFFNASKKKAAQLSAQLLNTQQELLALQQDNAQLEQMLSVQESELQATKNQLYLGHKLMSGLGQFGQSLSELKGSFADLSGMLGARRDEALTTRDESAQMRDGMRTLVDQLNAARTHAMDSAQQMNALESETNGITKLVHVIDGVSDQTSLLALNASIEAARAGEHGRGFSVVATEVRSLASRTGEATKEIDTVIGRIRNQTIAVAGVSRDNSVEMEQLAQEAESARLRLLSLIELANTSSSALGDAAILSEIELANLEELEIKLTVYQILSGLSDVKADALPDETQCQLGQWYYKGSGVKHYAGRLDFSAIEAPHRLVHVYAKEAVQAHHEQRDQDALTALSAMEDNNLDVMTKLRRLINA</sequence>
<dbReference type="PANTHER" id="PTHR32089">
    <property type="entry name" value="METHYL-ACCEPTING CHEMOTAXIS PROTEIN MCPB"/>
    <property type="match status" value="1"/>
</dbReference>
<feature type="coiled-coil region" evidence="5">
    <location>
        <begin position="10"/>
        <end position="51"/>
    </location>
</feature>
<dbReference type="PROSITE" id="PS50111">
    <property type="entry name" value="CHEMOTAXIS_TRANSDUC_2"/>
    <property type="match status" value="1"/>
</dbReference>
<dbReference type="Proteomes" id="UP000243937">
    <property type="component" value="Chromosome"/>
</dbReference>
<dbReference type="Gene3D" id="6.10.250.3200">
    <property type="match status" value="1"/>
</dbReference>
<protein>
    <recommendedName>
        <fullName evidence="6">Methyl-accepting transducer domain-containing protein</fullName>
    </recommendedName>
</protein>
<dbReference type="KEGG" id="opf:CBP31_14310"/>
<keyword evidence="2 4" id="KW-0807">Transducer</keyword>
<dbReference type="EMBL" id="CP021377">
    <property type="protein sequence ID" value="ART83659.1"/>
    <property type="molecule type" value="Genomic_DNA"/>
</dbReference>
<keyword evidence="5" id="KW-0175">Coiled coil</keyword>
<dbReference type="SMART" id="SM00283">
    <property type="entry name" value="MA"/>
    <property type="match status" value="1"/>
</dbReference>
<dbReference type="Pfam" id="PF13682">
    <property type="entry name" value="CZB"/>
    <property type="match status" value="1"/>
</dbReference>
<dbReference type="SUPFAM" id="SSF58104">
    <property type="entry name" value="Methyl-accepting chemotaxis protein (MCP) signaling domain"/>
    <property type="match status" value="1"/>
</dbReference>
<gene>
    <name evidence="7" type="ORF">CBP31_14310</name>
</gene>
<proteinExistence type="inferred from homology"/>
<evidence type="ECO:0000256" key="4">
    <source>
        <dbReference type="PROSITE-ProRule" id="PRU00284"/>
    </source>
</evidence>
<comment type="similarity">
    <text evidence="3">Belongs to the methyl-accepting chemotaxis (MCP) protein family.</text>
</comment>
<feature type="domain" description="Methyl-accepting transducer" evidence="6">
    <location>
        <begin position="60"/>
        <end position="275"/>
    </location>
</feature>
<dbReference type="Gene3D" id="1.20.120.30">
    <property type="entry name" value="Aspartate receptor, ligand-binding domain"/>
    <property type="match status" value="1"/>
</dbReference>
<dbReference type="InterPro" id="IPR025991">
    <property type="entry name" value="Chemoreceptor_zinc-bind_dom"/>
</dbReference>
<organism evidence="7 8">
    <name type="scientific">Oceanisphaera profunda</name>
    <dbReference type="NCBI Taxonomy" id="1416627"/>
    <lineage>
        <taxon>Bacteria</taxon>
        <taxon>Pseudomonadati</taxon>
        <taxon>Pseudomonadota</taxon>
        <taxon>Gammaproteobacteria</taxon>
        <taxon>Aeromonadales</taxon>
        <taxon>Aeromonadaceae</taxon>
        <taxon>Oceanisphaera</taxon>
    </lineage>
</organism>
<accession>A0A1Y0D7Y7</accession>
<dbReference type="PRINTS" id="PR00260">
    <property type="entry name" value="CHEMTRNSDUCR"/>
</dbReference>
<evidence type="ECO:0000313" key="7">
    <source>
        <dbReference type="EMBL" id="ART83659.1"/>
    </source>
</evidence>
<dbReference type="AlphaFoldDB" id="A0A1Y0D7Y7"/>
<dbReference type="PANTHER" id="PTHR32089:SF112">
    <property type="entry name" value="LYSOZYME-LIKE PROTEIN-RELATED"/>
    <property type="match status" value="1"/>
</dbReference>
<reference evidence="7 8" key="1">
    <citation type="journal article" date="2014" name="Int. J. Syst. Evol. Microbiol.">
        <title>Oceanisphaera profunda sp. nov., a marine bacterium isolated from deep-sea sediment, and emended description of the genus Oceanisphaera.</title>
        <authorList>
            <person name="Xu Z."/>
            <person name="Zhang X.Y."/>
            <person name="Su H.N."/>
            <person name="Yu Z.C."/>
            <person name="Liu C."/>
            <person name="Li H."/>
            <person name="Chen X.L."/>
            <person name="Song X.Y."/>
            <person name="Xie B.B."/>
            <person name="Qin Q.L."/>
            <person name="Zhou B.C."/>
            <person name="Shi M."/>
            <person name="Huang Y."/>
            <person name="Zhang Y.Z."/>
        </authorList>
    </citation>
    <scope>NUCLEOTIDE SEQUENCE [LARGE SCALE GENOMIC DNA]</scope>
    <source>
        <strain evidence="7 8">SM1222</strain>
    </source>
</reference>
<dbReference type="GO" id="GO:0004888">
    <property type="term" value="F:transmembrane signaling receptor activity"/>
    <property type="evidence" value="ECO:0007669"/>
    <property type="project" value="InterPro"/>
</dbReference>
<dbReference type="OrthoDB" id="9795078at2"/>
<dbReference type="InterPro" id="IPR004090">
    <property type="entry name" value="Chemotax_Me-accpt_rcpt"/>
</dbReference>
<evidence type="ECO:0000256" key="3">
    <source>
        <dbReference type="ARBA" id="ARBA00029447"/>
    </source>
</evidence>
<dbReference type="GO" id="GO:0006935">
    <property type="term" value="P:chemotaxis"/>
    <property type="evidence" value="ECO:0007669"/>
    <property type="project" value="InterPro"/>
</dbReference>
<dbReference type="GO" id="GO:0016020">
    <property type="term" value="C:membrane"/>
    <property type="evidence" value="ECO:0007669"/>
    <property type="project" value="UniProtKB-SubCell"/>
</dbReference>
<name>A0A1Y0D7Y7_9GAMM</name>
<evidence type="ECO:0000313" key="8">
    <source>
        <dbReference type="Proteomes" id="UP000243937"/>
    </source>
</evidence>
<keyword evidence="8" id="KW-1185">Reference proteome</keyword>
<evidence type="ECO:0000259" key="6">
    <source>
        <dbReference type="PROSITE" id="PS50111"/>
    </source>
</evidence>
<dbReference type="GO" id="GO:0007165">
    <property type="term" value="P:signal transduction"/>
    <property type="evidence" value="ECO:0007669"/>
    <property type="project" value="UniProtKB-KW"/>
</dbReference>
<evidence type="ECO:0000256" key="1">
    <source>
        <dbReference type="ARBA" id="ARBA00004370"/>
    </source>
</evidence>